<reference evidence="1 2" key="1">
    <citation type="journal article" date="2012" name="J. Bacteriol.">
        <title>Genome sequence of the cycloprodigiosin-producing bacterial strain Pseudoalteromonas rubra ATCC 29570(T).</title>
        <authorList>
            <person name="Xie B.B."/>
            <person name="Shu Y.L."/>
            <person name="Qin Q.L."/>
            <person name="Rong J.C."/>
            <person name="Zhang X.Y."/>
            <person name="Chen X.L."/>
            <person name="Zhou B.C."/>
            <person name="Zhang Y.Z."/>
        </authorList>
    </citation>
    <scope>NUCLEOTIDE SEQUENCE [LARGE SCALE GENOMIC DNA]</scope>
    <source>
        <strain evidence="1 2">DSM 6842</strain>
    </source>
</reference>
<organism evidence="1 2">
    <name type="scientific">Pseudoalteromonas rubra</name>
    <dbReference type="NCBI Taxonomy" id="43658"/>
    <lineage>
        <taxon>Bacteria</taxon>
        <taxon>Pseudomonadati</taxon>
        <taxon>Pseudomonadota</taxon>
        <taxon>Gammaproteobacteria</taxon>
        <taxon>Alteromonadales</taxon>
        <taxon>Pseudoalteromonadaceae</taxon>
        <taxon>Pseudoalteromonas</taxon>
    </lineage>
</organism>
<dbReference type="RefSeq" id="WP_010385174.1">
    <property type="nucleotide sequence ID" value="NZ_AHCD03000043.1"/>
</dbReference>
<dbReference type="GeneID" id="61359786"/>
<accession>A0A8T0C2R4</accession>
<gene>
    <name evidence="1" type="ORF">PRUB_a3476</name>
</gene>
<protein>
    <submittedName>
        <fullName evidence="1">Uncharacterized protein</fullName>
    </submittedName>
</protein>
<dbReference type="Proteomes" id="UP000016480">
    <property type="component" value="Unassembled WGS sequence"/>
</dbReference>
<comment type="caution">
    <text evidence="1">The sequence shown here is derived from an EMBL/GenBank/DDBJ whole genome shotgun (WGS) entry which is preliminary data.</text>
</comment>
<dbReference type="AlphaFoldDB" id="A0A8T0C2R4"/>
<proteinExistence type="predicted"/>
<name>A0A8T0C2R4_9GAMM</name>
<evidence type="ECO:0000313" key="1">
    <source>
        <dbReference type="EMBL" id="KAF7783648.1"/>
    </source>
</evidence>
<dbReference type="EMBL" id="AHCD03000043">
    <property type="protein sequence ID" value="KAF7783648.1"/>
    <property type="molecule type" value="Genomic_DNA"/>
</dbReference>
<sequence length="270" mass="30083">MALEHDIAGLVEASEALTSTVDNKIQSIDSVLSAAISASQSKTDQHLAKVDTALNQYLNTQSHFRVTRNQALVPDEKGEVPKFWDTGNLKKATLIETVETNQEVDSRSKLAREFLRAIDSDKKYFAGNFNIWELEYYPYREVTIDGQTSKTYAHLMYQYFRDPTHMTVAAVVKHIRGIVPRGYWCEGLRANEPAKICGGEVAVNGRNEYSHCVPTAHGMALDISETVVVQVALPAVVTGKVPLDSGWGQFPHVGHKEQSAYDYHPTPMFP</sequence>
<evidence type="ECO:0000313" key="2">
    <source>
        <dbReference type="Proteomes" id="UP000016480"/>
    </source>
</evidence>